<gene>
    <name evidence="4" type="ORF">CCMP2556_LOCUS3960</name>
</gene>
<name>A0ABP0I1B0_9DINO</name>
<evidence type="ECO:0000256" key="2">
    <source>
        <dbReference type="SAM" id="Phobius"/>
    </source>
</evidence>
<feature type="region of interest" description="Disordered" evidence="1">
    <location>
        <begin position="366"/>
        <end position="423"/>
    </location>
</feature>
<keyword evidence="2" id="KW-0472">Membrane</keyword>
<organism evidence="4 5">
    <name type="scientific">Durusdinium trenchii</name>
    <dbReference type="NCBI Taxonomy" id="1381693"/>
    <lineage>
        <taxon>Eukaryota</taxon>
        <taxon>Sar</taxon>
        <taxon>Alveolata</taxon>
        <taxon>Dinophyceae</taxon>
        <taxon>Suessiales</taxon>
        <taxon>Symbiodiniaceae</taxon>
        <taxon>Durusdinium</taxon>
    </lineage>
</organism>
<dbReference type="Proteomes" id="UP001642484">
    <property type="component" value="Unassembled WGS sequence"/>
</dbReference>
<evidence type="ECO:0000313" key="4">
    <source>
        <dbReference type="EMBL" id="CAK8995239.1"/>
    </source>
</evidence>
<comment type="caution">
    <text evidence="4">The sequence shown here is derived from an EMBL/GenBank/DDBJ whole genome shotgun (WGS) entry which is preliminary data.</text>
</comment>
<accession>A0ABP0I1B0</accession>
<keyword evidence="2" id="KW-1133">Transmembrane helix</keyword>
<sequence length="470" mass="49981">MRMIEALILGSSLCLLAAAQQECDATLEVSTLKGPDSCTPDGIKKLTKPQEKAFAECTLECAKAYTVKFAEGKPSNMAVAISKSKECSNKDLGMTFQCSEIPLTCAKPFDEFPNSCSGIVPIYSGIDYFVAFYAYCAEKGPNSYQKILDTNLLLSDANVCQGEYSYTTQSGGNCLGLQGGQTSCDKMDGPPEPPEVPGMPQPFPLAGFGGDQCEANLKKETMAGPGGCTPEGVAKITDPQEKLVIECFHECASSYTLQWKAGSTWKVAVAVPKTKTCSKMSQLVCAPVALTCTKTFGEFPNACAGVVTMGAPFYVAFYSYGELVDGKVTTVLDTAVVADANTVCSGKYSVDSGHCMGIASGEAASEVVKPPAPPHVDGLPIDHWPMPDPTPAESTAKPTEKPTAKPDGTTEQPDGPAKKPEETSGGHPLLWIMLGLIVVAIVLAAFYVRRNRLLEDERRLRDAQEVEIQG</sequence>
<feature type="signal peptide" evidence="3">
    <location>
        <begin position="1"/>
        <end position="19"/>
    </location>
</feature>
<evidence type="ECO:0000256" key="3">
    <source>
        <dbReference type="SAM" id="SignalP"/>
    </source>
</evidence>
<keyword evidence="3" id="KW-0732">Signal</keyword>
<keyword evidence="5" id="KW-1185">Reference proteome</keyword>
<proteinExistence type="predicted"/>
<feature type="chain" id="PRO_5047120987" evidence="3">
    <location>
        <begin position="20"/>
        <end position="470"/>
    </location>
</feature>
<evidence type="ECO:0000313" key="5">
    <source>
        <dbReference type="Proteomes" id="UP001642484"/>
    </source>
</evidence>
<reference evidence="4 5" key="1">
    <citation type="submission" date="2024-02" db="EMBL/GenBank/DDBJ databases">
        <authorList>
            <person name="Chen Y."/>
            <person name="Shah S."/>
            <person name="Dougan E. K."/>
            <person name="Thang M."/>
            <person name="Chan C."/>
        </authorList>
    </citation>
    <scope>NUCLEOTIDE SEQUENCE [LARGE SCALE GENOMIC DNA]</scope>
</reference>
<evidence type="ECO:0000256" key="1">
    <source>
        <dbReference type="SAM" id="MobiDB-lite"/>
    </source>
</evidence>
<dbReference type="EMBL" id="CAXAMN010001581">
    <property type="protein sequence ID" value="CAK8995239.1"/>
    <property type="molecule type" value="Genomic_DNA"/>
</dbReference>
<keyword evidence="2" id="KW-0812">Transmembrane</keyword>
<protein>
    <submittedName>
        <fullName evidence="4">Uncharacterized protein</fullName>
    </submittedName>
</protein>
<feature type="transmembrane region" description="Helical" evidence="2">
    <location>
        <begin position="429"/>
        <end position="448"/>
    </location>
</feature>